<accession>A0A078A6E0</accession>
<feature type="coiled-coil region" evidence="1">
    <location>
        <begin position="310"/>
        <end position="358"/>
    </location>
</feature>
<keyword evidence="3" id="KW-1185">Reference proteome</keyword>
<dbReference type="InParanoid" id="A0A078A6E0"/>
<organism evidence="2 3">
    <name type="scientific">Stylonychia lemnae</name>
    <name type="common">Ciliate</name>
    <dbReference type="NCBI Taxonomy" id="5949"/>
    <lineage>
        <taxon>Eukaryota</taxon>
        <taxon>Sar</taxon>
        <taxon>Alveolata</taxon>
        <taxon>Ciliophora</taxon>
        <taxon>Intramacronucleata</taxon>
        <taxon>Spirotrichea</taxon>
        <taxon>Stichotrichia</taxon>
        <taxon>Sporadotrichida</taxon>
        <taxon>Oxytrichidae</taxon>
        <taxon>Stylonychinae</taxon>
        <taxon>Stylonychia</taxon>
    </lineage>
</organism>
<feature type="coiled-coil region" evidence="1">
    <location>
        <begin position="397"/>
        <end position="459"/>
    </location>
</feature>
<keyword evidence="1" id="KW-0175">Coiled coil</keyword>
<dbReference type="AlphaFoldDB" id="A0A078A6E0"/>
<evidence type="ECO:0000256" key="1">
    <source>
        <dbReference type="SAM" id="Coils"/>
    </source>
</evidence>
<evidence type="ECO:0000313" key="3">
    <source>
        <dbReference type="Proteomes" id="UP000039865"/>
    </source>
</evidence>
<sequence length="562" mass="66270">MIEFLIIHNNKEFYSIDSLENSKGQLNSHPIQFNKIQAEKDQVDLDAIQNSPSSRRQDAIFDQKQQQRENFDHLLQLIKSFFKKRMLDGKNLFKILSKYTEQDDIRWKIYELVFAVCFFCKDIQTDLDFYWVKDRHANIFNNSISQLYSECNPMLTKCIFQVLGEILKQFTIVDYDGCQAFICQDEIFMRKAHKINLNESSFIDNQLSNQWQMNNNYKNKNEISLARQPSHLNELMLGQSILGMNQCDETNRGQITQPSMNWRELSIDNTFNLTPKISPRDADFADDKQKQGGSQNLLKGGRFNLNTIQSARDEEENNTNLLKIEELENQLFTIQSENLALKKSLDYMENELANSKEKEDEQYNKIFDLEQAFSTIDFELKDFKFKFQSSEQRRLQLEKVSQNYEMLEEMLESQKFENQKMNQQLDSQSNQIEFQKNQIEDLEILLDKKERELDKINLKQKLQVRAQVKEQAHINNQSDICPLNTQNQKQLAQTFLLENHNTTLHNDLINIYKSQQNQINTTVIKPSIKNASCQVNTVKQDSKTKEEQEMLKTIIEKQNLKI</sequence>
<dbReference type="EMBL" id="CCKQ01006142">
    <property type="protein sequence ID" value="CDW77431.1"/>
    <property type="molecule type" value="Genomic_DNA"/>
</dbReference>
<name>A0A078A6E0_STYLE</name>
<dbReference type="Proteomes" id="UP000039865">
    <property type="component" value="Unassembled WGS sequence"/>
</dbReference>
<proteinExistence type="predicted"/>
<dbReference type="OrthoDB" id="10646383at2759"/>
<reference evidence="2 3" key="1">
    <citation type="submission" date="2014-06" db="EMBL/GenBank/DDBJ databases">
        <authorList>
            <person name="Swart Estienne"/>
        </authorList>
    </citation>
    <scope>NUCLEOTIDE SEQUENCE [LARGE SCALE GENOMIC DNA]</scope>
    <source>
        <strain evidence="2 3">130c</strain>
    </source>
</reference>
<evidence type="ECO:0000313" key="2">
    <source>
        <dbReference type="EMBL" id="CDW77431.1"/>
    </source>
</evidence>
<gene>
    <name evidence="2" type="primary">Contig13478.g14380</name>
    <name evidence="2" type="ORF">STYLEM_6392</name>
</gene>
<protein>
    <submittedName>
        <fullName evidence="2">Uncharacterized protein</fullName>
    </submittedName>
</protein>